<dbReference type="Pfam" id="PF00188">
    <property type="entry name" value="CAP"/>
    <property type="match status" value="1"/>
</dbReference>
<keyword evidence="3" id="KW-1185">Reference proteome</keyword>
<dbReference type="EMBL" id="JAJLJH010000010">
    <property type="protein sequence ID" value="MCK9688731.1"/>
    <property type="molecule type" value="Genomic_DNA"/>
</dbReference>
<dbReference type="CDD" id="cd05379">
    <property type="entry name" value="CAP_bacterial"/>
    <property type="match status" value="1"/>
</dbReference>
<evidence type="ECO:0000259" key="1">
    <source>
        <dbReference type="Pfam" id="PF00188"/>
    </source>
</evidence>
<accession>A0A9X1YSQ1</accession>
<feature type="domain" description="SCP" evidence="1">
    <location>
        <begin position="16"/>
        <end position="133"/>
    </location>
</feature>
<dbReference type="Proteomes" id="UP001139353">
    <property type="component" value="Unassembled WGS sequence"/>
</dbReference>
<evidence type="ECO:0000313" key="2">
    <source>
        <dbReference type="EMBL" id="MCK9688731.1"/>
    </source>
</evidence>
<dbReference type="Gene3D" id="3.40.33.10">
    <property type="entry name" value="CAP"/>
    <property type="match status" value="1"/>
</dbReference>
<name>A0A9X1YSQ1_9BURK</name>
<reference evidence="2" key="1">
    <citation type="submission" date="2021-11" db="EMBL/GenBank/DDBJ databases">
        <title>BS-T2-15 a new species belonging to the Comamonadaceae family isolated from the soil of a French oak forest.</title>
        <authorList>
            <person name="Mieszkin S."/>
            <person name="Alain K."/>
        </authorList>
    </citation>
    <scope>NUCLEOTIDE SEQUENCE</scope>
    <source>
        <strain evidence="2">BS-T2-15</strain>
    </source>
</reference>
<dbReference type="AlphaFoldDB" id="A0A9X1YSQ1"/>
<dbReference type="InterPro" id="IPR035940">
    <property type="entry name" value="CAP_sf"/>
</dbReference>
<organism evidence="2 3">
    <name type="scientific">Scleromatobacter humisilvae</name>
    <dbReference type="NCBI Taxonomy" id="2897159"/>
    <lineage>
        <taxon>Bacteria</taxon>
        <taxon>Pseudomonadati</taxon>
        <taxon>Pseudomonadota</taxon>
        <taxon>Betaproteobacteria</taxon>
        <taxon>Burkholderiales</taxon>
        <taxon>Sphaerotilaceae</taxon>
        <taxon>Scleromatobacter</taxon>
    </lineage>
</organism>
<evidence type="ECO:0000313" key="3">
    <source>
        <dbReference type="Proteomes" id="UP001139353"/>
    </source>
</evidence>
<proteinExistence type="predicted"/>
<gene>
    <name evidence="2" type="ORF">LPC04_23715</name>
</gene>
<comment type="caution">
    <text evidence="2">The sequence shown here is derived from an EMBL/GenBank/DDBJ whole genome shotgun (WGS) entry which is preliminary data.</text>
</comment>
<dbReference type="InterPro" id="IPR014044">
    <property type="entry name" value="CAP_dom"/>
</dbReference>
<sequence length="292" mass="29133">MAAATYTDARRLAAFNQLNAVRQGAGAGLLAQSTALDTSALDHANYLTVNGYNSADSAHDETSGLADFSGANPFVRMQNAGYDYSYATEVIGDIGSSSASSDCVGDLLDTVYHAASMLSRVTDVGFGFGSGAAAGMCTIDMASPLNGGGSKQIPPSGAIVAYPYSGATVAHGTFHVSNESPRVSTALLPNATAGTPVVVGFRNQDVVAGGTVAITQWAIANAAGTTLPSIVIAGPGVSGSGVSADAELASDFAVLVPVSPLAAGTYTVTLHATISGGQALALTTWSFTVAAQ</sequence>
<protein>
    <submittedName>
        <fullName evidence="2">CAP domain-containing protein</fullName>
    </submittedName>
</protein>